<dbReference type="AlphaFoldDB" id="A0A650EP03"/>
<dbReference type="PROSITE" id="PS51272">
    <property type="entry name" value="SLH"/>
    <property type="match status" value="1"/>
</dbReference>
<proteinExistence type="predicted"/>
<evidence type="ECO:0000313" key="2">
    <source>
        <dbReference type="EMBL" id="QGT50948.1"/>
    </source>
</evidence>
<reference evidence="2" key="1">
    <citation type="journal article" date="2020" name="J. ISSAAS">
        <title>Lactobacilli and other gastrointestinal microbiota of Peromyscus leucopus, reservoir host for agents of Lyme disease and other zoonoses in North America.</title>
        <authorList>
            <person name="Milovic A."/>
            <person name="Bassam K."/>
            <person name="Shao H."/>
            <person name="Chatzistamou I."/>
            <person name="Tufts D.M."/>
            <person name="Diuk-Wasser M."/>
            <person name="Barbour A.G."/>
        </authorList>
    </citation>
    <scope>NUCLEOTIDE SEQUENCE</scope>
    <source>
        <strain evidence="2">LL40</strain>
    </source>
</reference>
<sequence>MKKWMRGLTLSLAIFVFAVSGVTVFARMTDAEPETGAETVQKLKAMGVWDESVTFSEQVTRGEFAVALAQLMNVEQRESGYAYRLFSDVDAESPYYTSVMYLNLQKVVAGEEDGVFEPERPISYYEAVKMCVCAMGYQPYAELNGGFPTGYLSAVAQYKLFPTGNTTGIGGQLSRAQALRMIEDMLDAPYLEQNEYGERENYYQQENVTILSVYHDIYLAEGILMGAGARGLTGGTALRKNQIQVGDNIYTADGSVDSALLGYRVSCYYYLSADGTETVKYLEQDTTRGRELKIDGSLVQGFDGRELVYYRSEDAKTTSRINVGQSGYLLYNGNYAETYEESDFKDAEEISFIDADNDGIYETVSVYNEQIVVVSGVSRDNRLIYDKYSSDVIDLSQNDDERSVVILDAEGNAADFSVISEWTVLSAAQDKRQENVTVRISDGAVTGVLEKIKLSAEITQTQYTIDGQVFCLSKSAKNIGILTGLSVGTRGEFLLDCWGRIAAIRNVLSDTYMLGYMVDAAWTEGLTDTTTICLYSVSTQNLEQYQAAPKVKLNDQSGMSSKQVFQALKGESGKESPRQLVRYMLDSENRIKEIILGKRVDEMGLLKESTDFIRYNDYKDLYYNKEMREFPGELRLADDSVIVHVPEDEKCNRDLTRYGVSATKDLGSGSYTIETYDVSPDRTVGALVIKSNSGRGVPLQTNSAVTVVRDIVTVADADGIQRKMIKGWRNGADVELILSEECPITQTYTAGDGGTVTSTIEQGDLIRVGTNSDDEVEEWYKVFSMYDRDDASVVTRNPNDYSGSKVTMIQYHNNAETSEDILSGRVWEGNNQYWFTGVAYSVEFGIVQEKAGDTVIVETTGGPLPGNSTVCKRMLNLWGKSIYVLDAVNHEVRRGSVNDIIAAEHDSQQAASRVVYGRYNDVPSFLVVVKR</sequence>
<dbReference type="InterPro" id="IPR001119">
    <property type="entry name" value="SLH_dom"/>
</dbReference>
<gene>
    <name evidence="2" type="ORF">Firmicute1046_0240</name>
</gene>
<evidence type="ECO:0000259" key="1">
    <source>
        <dbReference type="PROSITE" id="PS51272"/>
    </source>
</evidence>
<accession>A0A650EP03</accession>
<name>A0A650EP03_9FIRM</name>
<feature type="domain" description="SLH" evidence="1">
    <location>
        <begin position="82"/>
        <end position="145"/>
    </location>
</feature>
<organism evidence="2">
    <name type="scientific">uncultured Bacillota bacterium</name>
    <dbReference type="NCBI Taxonomy" id="344338"/>
    <lineage>
        <taxon>Bacteria</taxon>
        <taxon>Bacillati</taxon>
        <taxon>Bacillota</taxon>
        <taxon>environmental samples</taxon>
    </lineage>
</organism>
<protein>
    <recommendedName>
        <fullName evidence="1">SLH domain-containing protein</fullName>
    </recommendedName>
</protein>
<dbReference type="Pfam" id="PF00395">
    <property type="entry name" value="SLH"/>
    <property type="match status" value="1"/>
</dbReference>
<dbReference type="EMBL" id="MN577573">
    <property type="protein sequence ID" value="QGT50948.1"/>
    <property type="molecule type" value="Genomic_DNA"/>
</dbReference>